<sequence>MVVKFLKPHSLSMLTMFMFAVLPFCLSQSPPSPPAEPAESPAPGPAPDLCNGVFVSYTYITGAELPPRNPAHQAYRFESVLTVLNNGLEELKTWRAFVGFQHEEILVSASGAILADGTSLPAAVGNGTVLAGFPQSDLKTAVQTAGNVELMQVQVKLVGTQFGVKPPAVPMPVNISLANDGFLCSEPTIKGKRVTDVCCTKDPTFKTNITNDSEFLPRQSGDLTIMYDVTRTYDSNYLAQVTISNHHPLGRLDNWKLSFDWMRDEFINTMKGAYPYVLDSSDCVYGPQGSYYKDMDFANVLNCERRPTIVDLPPTKANDSVLGLIPGCCRNGTILPPSMDQTKSSSVFQMEVYKMPPDLNRSELQPPQNWRINGSFNPDYTCGPPVRVSPSQFLGPNGLPSNTTAFASWQVVCNITRRSTPRCCVSFSAYYNDSVVPCKTCACGCSSRAGPTTCSATAPAILLPPEAVLIPFENRTAMALAWSAIKHRPVPNPMPCGDNCGVSINWHLYTDYSRGWTARVTIFNWDETAFSDWFAAVQMDRAAAGFEAMYSFNGSLLEGVNNTIFMEGLPGLNYLIGETEGLDPKKNTRVPGKQQSVISFTKKRTPGIDVPAGDGFPSKVFFNGEECSLPPFLPTSGSRRSRSSFLVTYSVFIMVLLVLVG</sequence>
<evidence type="ECO:0000313" key="13">
    <source>
        <dbReference type="EMBL" id="PKI50318.1"/>
    </source>
</evidence>
<dbReference type="PANTHER" id="PTHR31052">
    <property type="entry name" value="COBRA-LIKE PROTEIN 7"/>
    <property type="match status" value="1"/>
</dbReference>
<evidence type="ECO:0000256" key="10">
    <source>
        <dbReference type="SAM" id="SignalP"/>
    </source>
</evidence>
<evidence type="ECO:0000256" key="9">
    <source>
        <dbReference type="SAM" id="Phobius"/>
    </source>
</evidence>
<reference evidence="14" key="1">
    <citation type="journal article" date="2017" name="Plant J.">
        <title>The pomegranate (Punica granatum L.) genome and the genomics of punicalagin biosynthesis.</title>
        <authorList>
            <person name="Qin G."/>
            <person name="Xu C."/>
            <person name="Ming R."/>
            <person name="Tang H."/>
            <person name="Guyot R."/>
            <person name="Kramer E.M."/>
            <person name="Hu Y."/>
            <person name="Yi X."/>
            <person name="Qi Y."/>
            <person name="Xu X."/>
            <person name="Gao Z."/>
            <person name="Pan H."/>
            <person name="Jian J."/>
            <person name="Tian Y."/>
            <person name="Yue Z."/>
            <person name="Xu Y."/>
        </authorList>
    </citation>
    <scope>NUCLEOTIDE SEQUENCE [LARGE SCALE GENOMIC DNA]</scope>
    <source>
        <strain evidence="14">cv. Dabenzi</strain>
    </source>
</reference>
<feature type="transmembrane region" description="Helical" evidence="9">
    <location>
        <begin position="643"/>
        <end position="660"/>
    </location>
</feature>
<keyword evidence="15" id="KW-1185">Reference proteome</keyword>
<dbReference type="STRING" id="22663.A0A218XTD9"/>
<dbReference type="PANTHER" id="PTHR31052:SF3">
    <property type="entry name" value="COBRA-LIKE PROTEIN 7"/>
    <property type="match status" value="1"/>
</dbReference>
<comment type="similarity">
    <text evidence="2">Belongs to the COBRA family.</text>
</comment>
<keyword evidence="9" id="KW-0812">Transmembrane</keyword>
<evidence type="ECO:0000313" key="12">
    <source>
        <dbReference type="EMBL" id="OWM88090.1"/>
    </source>
</evidence>
<dbReference type="AlphaFoldDB" id="A0A218XTD9"/>
<comment type="caution">
    <text evidence="12">The sequence shown here is derived from an EMBL/GenBank/DDBJ whole genome shotgun (WGS) entry which is preliminary data.</text>
</comment>
<comment type="subcellular location">
    <subcellularLocation>
        <location evidence="1">Cell membrane</location>
        <topology evidence="1">Lipid-anchor</topology>
        <topology evidence="1">GPI-anchor</topology>
    </subcellularLocation>
</comment>
<evidence type="ECO:0000313" key="15">
    <source>
        <dbReference type="Proteomes" id="UP000233551"/>
    </source>
</evidence>
<evidence type="ECO:0000256" key="1">
    <source>
        <dbReference type="ARBA" id="ARBA00004609"/>
    </source>
</evidence>
<evidence type="ECO:0000256" key="4">
    <source>
        <dbReference type="ARBA" id="ARBA00022622"/>
    </source>
</evidence>
<dbReference type="EMBL" id="MTKT01000799">
    <property type="protein sequence ID" value="OWM88090.1"/>
    <property type="molecule type" value="Genomic_DNA"/>
</dbReference>
<dbReference type="InterPro" id="IPR006918">
    <property type="entry name" value="COBRA_pln"/>
</dbReference>
<keyword evidence="4" id="KW-0336">GPI-anchor</keyword>
<dbReference type="GO" id="GO:0005886">
    <property type="term" value="C:plasma membrane"/>
    <property type="evidence" value="ECO:0007669"/>
    <property type="project" value="UniProtKB-SubCell"/>
</dbReference>
<dbReference type="Proteomes" id="UP000233551">
    <property type="component" value="Unassembled WGS sequence"/>
</dbReference>
<feature type="domain" description="COBRA C-terminal" evidence="11">
    <location>
        <begin position="422"/>
        <end position="634"/>
    </location>
</feature>
<dbReference type="GO" id="GO:0010215">
    <property type="term" value="P:cellulose microfibril organization"/>
    <property type="evidence" value="ECO:0007669"/>
    <property type="project" value="InterPro"/>
</dbReference>
<evidence type="ECO:0000256" key="8">
    <source>
        <dbReference type="ARBA" id="ARBA00023288"/>
    </source>
</evidence>
<feature type="signal peptide" evidence="10">
    <location>
        <begin position="1"/>
        <end position="27"/>
    </location>
</feature>
<gene>
    <name evidence="12" type="ORF">CDL15_Pgr016663</name>
    <name evidence="13" type="ORF">CRG98_029289</name>
</gene>
<reference evidence="13 15" key="3">
    <citation type="submission" date="2017-11" db="EMBL/GenBank/DDBJ databases">
        <title>De-novo sequencing of pomegranate (Punica granatum L.) genome.</title>
        <authorList>
            <person name="Akparov Z."/>
            <person name="Amiraslanov A."/>
            <person name="Hajiyeva S."/>
            <person name="Abbasov M."/>
            <person name="Kaur K."/>
            <person name="Hamwieh A."/>
            <person name="Solovyev V."/>
            <person name="Salamov A."/>
            <person name="Braich B."/>
            <person name="Kosarev P."/>
            <person name="Mahmoud A."/>
            <person name="Hajiyev E."/>
            <person name="Babayeva S."/>
            <person name="Izzatullayeva V."/>
            <person name="Mammadov A."/>
            <person name="Mammadov A."/>
            <person name="Sharifova S."/>
            <person name="Ojaghi J."/>
            <person name="Eynullazada K."/>
            <person name="Bayramov B."/>
            <person name="Abdulazimova A."/>
            <person name="Shahmuradov I."/>
        </authorList>
    </citation>
    <scope>NUCLEOTIDE SEQUENCE [LARGE SCALE GENOMIC DNA]</scope>
    <source>
        <strain evidence="13">AG2017</strain>
        <strain evidence="15">cv. AG2017</strain>
        <tissue evidence="13">Leaf</tissue>
    </source>
</reference>
<keyword evidence="9" id="KW-1133">Transmembrane helix</keyword>
<dbReference type="Pfam" id="PF04833">
    <property type="entry name" value="COBRA"/>
    <property type="match status" value="1"/>
</dbReference>
<dbReference type="EMBL" id="PGOL01002136">
    <property type="protein sequence ID" value="PKI50318.1"/>
    <property type="molecule type" value="Genomic_DNA"/>
</dbReference>
<dbReference type="GO" id="GO:0098552">
    <property type="term" value="C:side of membrane"/>
    <property type="evidence" value="ECO:0007669"/>
    <property type="project" value="UniProtKB-KW"/>
</dbReference>
<reference evidence="12" key="2">
    <citation type="submission" date="2017-06" db="EMBL/GenBank/DDBJ databases">
        <title>The pomegranate genome and the genomics of punicalagin biosynthesis.</title>
        <authorList>
            <person name="Xu C."/>
        </authorList>
    </citation>
    <scope>NUCLEOTIDE SEQUENCE [LARGE SCALE GENOMIC DNA]</scope>
    <source>
        <tissue evidence="12">Fresh leaf</tissue>
    </source>
</reference>
<evidence type="ECO:0000313" key="14">
    <source>
        <dbReference type="Proteomes" id="UP000197138"/>
    </source>
</evidence>
<keyword evidence="6 9" id="KW-0472">Membrane</keyword>
<protein>
    <recommendedName>
        <fullName evidence="11">COBRA C-terminal domain-containing protein</fullName>
    </recommendedName>
</protein>
<dbReference type="Pfam" id="PF25079">
    <property type="entry name" value="COB_C"/>
    <property type="match status" value="1"/>
</dbReference>
<name>A0A218XTD9_PUNGR</name>
<evidence type="ECO:0000256" key="5">
    <source>
        <dbReference type="ARBA" id="ARBA00022729"/>
    </source>
</evidence>
<keyword evidence="3" id="KW-1003">Cell membrane</keyword>
<dbReference type="InterPro" id="IPR056900">
    <property type="entry name" value="COB_C"/>
</dbReference>
<dbReference type="Proteomes" id="UP000197138">
    <property type="component" value="Unassembled WGS sequence"/>
</dbReference>
<keyword evidence="7" id="KW-0325">Glycoprotein</keyword>
<evidence type="ECO:0000259" key="11">
    <source>
        <dbReference type="Pfam" id="PF25079"/>
    </source>
</evidence>
<evidence type="ECO:0000256" key="6">
    <source>
        <dbReference type="ARBA" id="ARBA00023136"/>
    </source>
</evidence>
<feature type="chain" id="PRO_5014072031" description="COBRA C-terminal domain-containing protein" evidence="10">
    <location>
        <begin position="28"/>
        <end position="661"/>
    </location>
</feature>
<keyword evidence="8" id="KW-0449">Lipoprotein</keyword>
<keyword evidence="5 10" id="KW-0732">Signal</keyword>
<organism evidence="12 14">
    <name type="scientific">Punica granatum</name>
    <name type="common">Pomegranate</name>
    <dbReference type="NCBI Taxonomy" id="22663"/>
    <lineage>
        <taxon>Eukaryota</taxon>
        <taxon>Viridiplantae</taxon>
        <taxon>Streptophyta</taxon>
        <taxon>Embryophyta</taxon>
        <taxon>Tracheophyta</taxon>
        <taxon>Spermatophyta</taxon>
        <taxon>Magnoliopsida</taxon>
        <taxon>eudicotyledons</taxon>
        <taxon>Gunneridae</taxon>
        <taxon>Pentapetalae</taxon>
        <taxon>rosids</taxon>
        <taxon>malvids</taxon>
        <taxon>Myrtales</taxon>
        <taxon>Lythraceae</taxon>
        <taxon>Punica</taxon>
    </lineage>
</organism>
<evidence type="ECO:0000256" key="3">
    <source>
        <dbReference type="ARBA" id="ARBA00022475"/>
    </source>
</evidence>
<evidence type="ECO:0000256" key="7">
    <source>
        <dbReference type="ARBA" id="ARBA00023180"/>
    </source>
</evidence>
<proteinExistence type="inferred from homology"/>
<accession>A0A218XTD9</accession>
<evidence type="ECO:0000256" key="2">
    <source>
        <dbReference type="ARBA" id="ARBA00005507"/>
    </source>
</evidence>